<protein>
    <submittedName>
        <fullName evidence="2">Uncharacterized protein</fullName>
    </submittedName>
</protein>
<evidence type="ECO:0000256" key="1">
    <source>
        <dbReference type="SAM" id="MobiDB-lite"/>
    </source>
</evidence>
<dbReference type="RefSeq" id="XP_016759146.1">
    <property type="nucleotide sequence ID" value="XM_016908122.1"/>
</dbReference>
<accession>M3AWA9</accession>
<keyword evidence="3" id="KW-1185">Reference proteome</keyword>
<gene>
    <name evidence="2" type="ORF">SEPMUDRAFT_164620</name>
</gene>
<dbReference type="Proteomes" id="UP000016931">
    <property type="component" value="Unassembled WGS sequence"/>
</dbReference>
<proteinExistence type="predicted"/>
<evidence type="ECO:0000313" key="3">
    <source>
        <dbReference type="Proteomes" id="UP000016931"/>
    </source>
</evidence>
<dbReference type="AlphaFoldDB" id="M3AWA9"/>
<sequence>MVPSQTWHIPGCLCSSPSFTSAFWEKREGVCMTLWEGRTYKADSACEAASSFKPRVLSSHSLSTGQQQQHQDQDLPTNHHNAALQFRCTVRTCDWRYRSTTKTHLLEL</sequence>
<dbReference type="HOGENOM" id="CLU_2198648_0_0_1"/>
<dbReference type="EMBL" id="KB456266">
    <property type="protein sequence ID" value="EMF11025.1"/>
    <property type="molecule type" value="Genomic_DNA"/>
</dbReference>
<organism evidence="2 3">
    <name type="scientific">Sphaerulina musiva (strain SO2202)</name>
    <name type="common">Poplar stem canker fungus</name>
    <name type="synonym">Septoria musiva</name>
    <dbReference type="NCBI Taxonomy" id="692275"/>
    <lineage>
        <taxon>Eukaryota</taxon>
        <taxon>Fungi</taxon>
        <taxon>Dikarya</taxon>
        <taxon>Ascomycota</taxon>
        <taxon>Pezizomycotina</taxon>
        <taxon>Dothideomycetes</taxon>
        <taxon>Dothideomycetidae</taxon>
        <taxon>Mycosphaerellales</taxon>
        <taxon>Mycosphaerellaceae</taxon>
        <taxon>Sphaerulina</taxon>
    </lineage>
</organism>
<dbReference type="GeneID" id="27905259"/>
<evidence type="ECO:0000313" key="2">
    <source>
        <dbReference type="EMBL" id="EMF11025.1"/>
    </source>
</evidence>
<reference evidence="2 3" key="1">
    <citation type="journal article" date="2012" name="PLoS Pathog.">
        <title>Diverse lifestyles and strategies of plant pathogenesis encoded in the genomes of eighteen Dothideomycetes fungi.</title>
        <authorList>
            <person name="Ohm R.A."/>
            <person name="Feau N."/>
            <person name="Henrissat B."/>
            <person name="Schoch C.L."/>
            <person name="Horwitz B.A."/>
            <person name="Barry K.W."/>
            <person name="Condon B.J."/>
            <person name="Copeland A.C."/>
            <person name="Dhillon B."/>
            <person name="Glaser F."/>
            <person name="Hesse C.N."/>
            <person name="Kosti I."/>
            <person name="LaButti K."/>
            <person name="Lindquist E.A."/>
            <person name="Lucas S."/>
            <person name="Salamov A.A."/>
            <person name="Bradshaw R.E."/>
            <person name="Ciuffetti L."/>
            <person name="Hamelin R.C."/>
            <person name="Kema G.H.J."/>
            <person name="Lawrence C."/>
            <person name="Scott J.A."/>
            <person name="Spatafora J.W."/>
            <person name="Turgeon B.G."/>
            <person name="de Wit P.J.G.M."/>
            <person name="Zhong S."/>
            <person name="Goodwin S.B."/>
            <person name="Grigoriev I.V."/>
        </authorList>
    </citation>
    <scope>NUCLEOTIDE SEQUENCE [LARGE SCALE GENOMIC DNA]</scope>
    <source>
        <strain evidence="2 3">SO2202</strain>
    </source>
</reference>
<name>M3AWA9_SPHMS</name>
<feature type="region of interest" description="Disordered" evidence="1">
    <location>
        <begin position="57"/>
        <end position="76"/>
    </location>
</feature>